<dbReference type="Gene3D" id="3.30.9.100">
    <property type="match status" value="1"/>
</dbReference>
<organism evidence="1 2">
    <name type="scientific">Nocardia yunnanensis</name>
    <dbReference type="NCBI Taxonomy" id="2382165"/>
    <lineage>
        <taxon>Bacteria</taxon>
        <taxon>Bacillati</taxon>
        <taxon>Actinomycetota</taxon>
        <taxon>Actinomycetes</taxon>
        <taxon>Mycobacteriales</taxon>
        <taxon>Nocardiaceae</taxon>
        <taxon>Nocardia</taxon>
    </lineage>
</organism>
<dbReference type="Gene3D" id="3.50.50.60">
    <property type="entry name" value="FAD/NAD(P)-binding domain"/>
    <property type="match status" value="2"/>
</dbReference>
<dbReference type="PANTHER" id="PTHR43422:SF3">
    <property type="entry name" value="THIAMINE THIAZOLE SYNTHASE"/>
    <property type="match status" value="1"/>
</dbReference>
<proteinExistence type="predicted"/>
<reference evidence="1 2" key="1">
    <citation type="submission" date="2018-09" db="EMBL/GenBank/DDBJ databases">
        <title>Nocardia yunnanensis sp. nov., an actinomycete isolated from a soil sample.</title>
        <authorList>
            <person name="Zhang J."/>
        </authorList>
    </citation>
    <scope>NUCLEOTIDE SEQUENCE [LARGE SCALE GENOMIC DNA]</scope>
    <source>
        <strain evidence="1 2">CFHS0054</strain>
    </source>
</reference>
<dbReference type="KEGG" id="nyu:D7D52_08060"/>
<evidence type="ECO:0000313" key="1">
    <source>
        <dbReference type="EMBL" id="AYF73825.1"/>
    </source>
</evidence>
<dbReference type="PANTHER" id="PTHR43422">
    <property type="entry name" value="THIAMINE THIAZOLE SYNTHASE"/>
    <property type="match status" value="1"/>
</dbReference>
<keyword evidence="2" id="KW-1185">Reference proteome</keyword>
<dbReference type="SUPFAM" id="SSF51905">
    <property type="entry name" value="FAD/NAD(P)-binding domain"/>
    <property type="match status" value="1"/>
</dbReference>
<dbReference type="PRINTS" id="PR00420">
    <property type="entry name" value="RNGMNOXGNASE"/>
</dbReference>
<dbReference type="InterPro" id="IPR036188">
    <property type="entry name" value="FAD/NAD-bd_sf"/>
</dbReference>
<evidence type="ECO:0000313" key="2">
    <source>
        <dbReference type="Proteomes" id="UP000267164"/>
    </source>
</evidence>
<dbReference type="Proteomes" id="UP000267164">
    <property type="component" value="Chromosome"/>
</dbReference>
<dbReference type="OrthoDB" id="9790035at2"/>
<sequence length="487" mass="51114">MSRDDRHAIVIGAGIAGLLTARVLAEFCTRVTILERDTADAGTVRRGVGQGRHLHGLLDRGRAVLEDLYPGCTAELVAAGAHTAEVLVGTRWYIGGLRVMPTATGLTSVIATRPLLESVLRRRTVALSNVELREGITVRGLTGNGERITGVRVASDGGPRPDGVPAMAGADLGGEATDEAATSAGGRECCAGAETAAVPEDPVLHADLVVDASGRGSRICEWLRACGAPVPGEERLAVDLGYVSRYYRHREGLLDGQRSAIVSTGADGRGGGAVHVEGDRWLVTLAGMAGDHPPADAASFGAYAATLSAPDIHDIVSATVPLGDPVPFRFRSSVRRRFDRLPAVPAALIVLGDAQCAFNPLYAQGMTVAALQAAVLRECLRLDLSLDELPARFYATADAPTTTAWQLAASSDLRHPAVTGRRGLRTRLANAYVAQAQRAAHRDPLVARTFMRVAHLVEPPAALLQPALAARILLRGNGAASVEPVDR</sequence>
<accession>A0A386ZB30</accession>
<name>A0A386ZB30_9NOCA</name>
<dbReference type="RefSeq" id="WP_120735751.1">
    <property type="nucleotide sequence ID" value="NZ_CP032568.1"/>
</dbReference>
<gene>
    <name evidence="1" type="ORF">D7D52_08060</name>
</gene>
<protein>
    <submittedName>
        <fullName evidence="1">FAD-dependent oxidoreductase</fullName>
    </submittedName>
</protein>
<dbReference type="EMBL" id="CP032568">
    <property type="protein sequence ID" value="AYF73825.1"/>
    <property type="molecule type" value="Genomic_DNA"/>
</dbReference>
<dbReference type="AlphaFoldDB" id="A0A386ZB30"/>